<keyword evidence="1" id="KW-0812">Transmembrane</keyword>
<dbReference type="EMBL" id="MU839831">
    <property type="protein sequence ID" value="KAK1757077.1"/>
    <property type="molecule type" value="Genomic_DNA"/>
</dbReference>
<feature type="transmembrane region" description="Helical" evidence="1">
    <location>
        <begin position="57"/>
        <end position="77"/>
    </location>
</feature>
<protein>
    <submittedName>
        <fullName evidence="2">Uncharacterized protein</fullName>
    </submittedName>
</protein>
<accession>A0AAJ0F7P7</accession>
<comment type="caution">
    <text evidence="2">The sequence shown here is derived from an EMBL/GenBank/DDBJ whole genome shotgun (WGS) entry which is preliminary data.</text>
</comment>
<keyword evidence="1" id="KW-1133">Transmembrane helix</keyword>
<evidence type="ECO:0000256" key="1">
    <source>
        <dbReference type="SAM" id="Phobius"/>
    </source>
</evidence>
<reference evidence="2" key="1">
    <citation type="submission" date="2023-06" db="EMBL/GenBank/DDBJ databases">
        <title>Genome-scale phylogeny and comparative genomics of the fungal order Sordariales.</title>
        <authorList>
            <consortium name="Lawrence Berkeley National Laboratory"/>
            <person name="Hensen N."/>
            <person name="Bonometti L."/>
            <person name="Westerberg I."/>
            <person name="Brannstrom I.O."/>
            <person name="Guillou S."/>
            <person name="Cros-Aarteil S."/>
            <person name="Calhoun S."/>
            <person name="Haridas S."/>
            <person name="Kuo A."/>
            <person name="Mondo S."/>
            <person name="Pangilinan J."/>
            <person name="Riley R."/>
            <person name="Labutti K."/>
            <person name="Andreopoulos B."/>
            <person name="Lipzen A."/>
            <person name="Chen C."/>
            <person name="Yanf M."/>
            <person name="Daum C."/>
            <person name="Ng V."/>
            <person name="Clum A."/>
            <person name="Steindorff A."/>
            <person name="Ohm R."/>
            <person name="Martin F."/>
            <person name="Silar P."/>
            <person name="Natvig D."/>
            <person name="Lalanne C."/>
            <person name="Gautier V."/>
            <person name="Ament-Velasquez S.L."/>
            <person name="Kruys A."/>
            <person name="Hutchinson M.I."/>
            <person name="Powell A.J."/>
            <person name="Barry K."/>
            <person name="Miller A.N."/>
            <person name="Grigoriev I.V."/>
            <person name="Debuchy R."/>
            <person name="Gladieux P."/>
            <person name="Thoren M.H."/>
            <person name="Johannesson H."/>
        </authorList>
    </citation>
    <scope>NUCLEOTIDE SEQUENCE</scope>
    <source>
        <strain evidence="2">PSN4</strain>
    </source>
</reference>
<gene>
    <name evidence="2" type="ORF">QBC47DRAFT_459729</name>
</gene>
<name>A0AAJ0F7P7_9PEZI</name>
<dbReference type="AlphaFoldDB" id="A0AAJ0F7P7"/>
<keyword evidence="1" id="KW-0472">Membrane</keyword>
<evidence type="ECO:0000313" key="3">
    <source>
        <dbReference type="Proteomes" id="UP001239445"/>
    </source>
</evidence>
<dbReference type="PANTHER" id="PTHR35394">
    <property type="entry name" value="DUF3176 DOMAIN-CONTAINING PROTEIN"/>
    <property type="match status" value="1"/>
</dbReference>
<sequence length="643" mass="71025">MGKPWHIPSGADGSATSVIYYSAPTSRGTSPDKLASEQRLRAFDLVEFLRKFWILELLWCLVGLGSAAAIIAVLAQYDGQKPPEWPLGITLNTFLAFLASVSKASLLIPVTEGLGQLRWIWFSRKARKADDFGLFEEATRGSFGSLRLLLSLKGGVLGFVAALVIVTSLMLSTVTQATIQYKNELFPSNHTVQVPRITVFSSDQFFLDKTDQTYLRSLNLKQHISNGAYTPASQTVASDSLDCTTGDCEFPDFVTVGICSNVSDVSSHVKSNRLPPRTWDLPGLPYNMTWSATLPWGQNLTIPTVYAFDFWATRDFAPTLAFKSLENQSFADFFLIYSNVLGLDTPEPTVEFRAVELVWYWCTKSYSVSVKGGQTSWHETSRSIKVLKDTTTAVNVVRNPAFWLCTFQISPKRCEEYTWGNLTLAPPPGSEDHAPLIVDELTSLGVSSYLSLSFWDGVTPPMTSASTTIGTSEGMFRALGRRFYRIQGDLSMAFAVNMWRDLAGSVDPDTQVPILRNLTENIGLGLENFIRSDWKVHPFTAGPINGTVLTPTSFVIIRWQWLSYLLAELLLSSVFLIAIVSYTTASGAQPLKSSTLAILCALDDKTRSSLGHIGDYEELRRNAANTEIILEDGPTGLALKRKP</sequence>
<dbReference type="Proteomes" id="UP001239445">
    <property type="component" value="Unassembled WGS sequence"/>
</dbReference>
<evidence type="ECO:0000313" key="2">
    <source>
        <dbReference type="EMBL" id="KAK1757077.1"/>
    </source>
</evidence>
<organism evidence="2 3">
    <name type="scientific">Echria macrotheca</name>
    <dbReference type="NCBI Taxonomy" id="438768"/>
    <lineage>
        <taxon>Eukaryota</taxon>
        <taxon>Fungi</taxon>
        <taxon>Dikarya</taxon>
        <taxon>Ascomycota</taxon>
        <taxon>Pezizomycotina</taxon>
        <taxon>Sordariomycetes</taxon>
        <taxon>Sordariomycetidae</taxon>
        <taxon>Sordariales</taxon>
        <taxon>Schizotheciaceae</taxon>
        <taxon>Echria</taxon>
    </lineage>
</organism>
<feature type="transmembrane region" description="Helical" evidence="1">
    <location>
        <begin position="150"/>
        <end position="171"/>
    </location>
</feature>
<dbReference type="Pfam" id="PF11374">
    <property type="entry name" value="DUF3176"/>
    <property type="match status" value="1"/>
</dbReference>
<proteinExistence type="predicted"/>
<dbReference type="PANTHER" id="PTHR35394:SF5">
    <property type="entry name" value="DUF3176 DOMAIN-CONTAINING PROTEIN"/>
    <property type="match status" value="1"/>
</dbReference>
<dbReference type="InterPro" id="IPR021514">
    <property type="entry name" value="DUF3176"/>
</dbReference>
<keyword evidence="3" id="KW-1185">Reference proteome</keyword>